<comment type="subcellular location">
    <subcellularLocation>
        <location evidence="1">Membrane</location>
        <topology evidence="1">Multi-pass membrane protein</topology>
    </subcellularLocation>
</comment>
<keyword evidence="7" id="KW-1185">Reference proteome</keyword>
<evidence type="ECO:0000256" key="3">
    <source>
        <dbReference type="ARBA" id="ARBA00022989"/>
    </source>
</evidence>
<feature type="transmembrane region" description="Helical" evidence="5">
    <location>
        <begin position="7"/>
        <end position="25"/>
    </location>
</feature>
<comment type="caution">
    <text evidence="6">The sequence shown here is derived from an EMBL/GenBank/DDBJ whole genome shotgun (WGS) entry which is preliminary data.</text>
</comment>
<dbReference type="InterPro" id="IPR032808">
    <property type="entry name" value="DoxX"/>
</dbReference>
<name>A0A328YJ79_9FLAO</name>
<feature type="transmembrane region" description="Helical" evidence="5">
    <location>
        <begin position="73"/>
        <end position="91"/>
    </location>
</feature>
<feature type="transmembrane region" description="Helical" evidence="5">
    <location>
        <begin position="97"/>
        <end position="117"/>
    </location>
</feature>
<dbReference type="Proteomes" id="UP000248840">
    <property type="component" value="Unassembled WGS sequence"/>
</dbReference>
<dbReference type="RefSeq" id="WP_112113770.1">
    <property type="nucleotide sequence ID" value="NZ_QLSZ01000010.1"/>
</dbReference>
<dbReference type="Pfam" id="PF07681">
    <property type="entry name" value="DoxX"/>
    <property type="match status" value="1"/>
</dbReference>
<gene>
    <name evidence="6" type="ORF">CLV55_11047</name>
</gene>
<dbReference type="EMBL" id="QLSZ01000010">
    <property type="protein sequence ID" value="RAR70647.1"/>
    <property type="molecule type" value="Genomic_DNA"/>
</dbReference>
<dbReference type="GO" id="GO:0016020">
    <property type="term" value="C:membrane"/>
    <property type="evidence" value="ECO:0007669"/>
    <property type="project" value="UniProtKB-SubCell"/>
</dbReference>
<feature type="transmembrane region" description="Helical" evidence="5">
    <location>
        <begin position="45"/>
        <end position="66"/>
    </location>
</feature>
<keyword evidence="3 5" id="KW-1133">Transmembrane helix</keyword>
<sequence length="126" mass="13724">MKIATLIIRILVGGMMVFASLAYFFKFGEQPAPVGDMKTVMEGFMASKYILPLAKSVELIAGLTIISGKFMKIGAVILVPVTLNILLINVFLMPELIGNVIAAALFVGNLFLIYTNWNSYKGIFTA</sequence>
<evidence type="ECO:0000313" key="6">
    <source>
        <dbReference type="EMBL" id="RAR70647.1"/>
    </source>
</evidence>
<evidence type="ECO:0000256" key="4">
    <source>
        <dbReference type="ARBA" id="ARBA00023136"/>
    </source>
</evidence>
<keyword evidence="2 5" id="KW-0812">Transmembrane</keyword>
<dbReference type="OrthoDB" id="8161897at2"/>
<organism evidence="6 7">
    <name type="scientific">Flavobacterium aciduliphilum</name>
    <dbReference type="NCBI Taxonomy" id="1101402"/>
    <lineage>
        <taxon>Bacteria</taxon>
        <taxon>Pseudomonadati</taxon>
        <taxon>Bacteroidota</taxon>
        <taxon>Flavobacteriia</taxon>
        <taxon>Flavobacteriales</taxon>
        <taxon>Flavobacteriaceae</taxon>
        <taxon>Flavobacterium</taxon>
    </lineage>
</organism>
<accession>A0A328YJ79</accession>
<reference evidence="6 7" key="1">
    <citation type="submission" date="2018-06" db="EMBL/GenBank/DDBJ databases">
        <title>Genomic Encyclopedia of Archaeal and Bacterial Type Strains, Phase II (KMG-II): from individual species to whole genera.</title>
        <authorList>
            <person name="Goeker M."/>
        </authorList>
    </citation>
    <scope>NUCLEOTIDE SEQUENCE [LARGE SCALE GENOMIC DNA]</scope>
    <source>
        <strain evidence="6 7">DSM 25663</strain>
    </source>
</reference>
<evidence type="ECO:0000313" key="7">
    <source>
        <dbReference type="Proteomes" id="UP000248840"/>
    </source>
</evidence>
<dbReference type="AlphaFoldDB" id="A0A328YJ79"/>
<evidence type="ECO:0000256" key="2">
    <source>
        <dbReference type="ARBA" id="ARBA00022692"/>
    </source>
</evidence>
<protein>
    <submittedName>
        <fullName evidence="6">DoxX-like protein</fullName>
    </submittedName>
</protein>
<keyword evidence="4 5" id="KW-0472">Membrane</keyword>
<evidence type="ECO:0000256" key="5">
    <source>
        <dbReference type="SAM" id="Phobius"/>
    </source>
</evidence>
<proteinExistence type="predicted"/>
<evidence type="ECO:0000256" key="1">
    <source>
        <dbReference type="ARBA" id="ARBA00004141"/>
    </source>
</evidence>